<evidence type="ECO:0000313" key="12">
    <source>
        <dbReference type="Proteomes" id="UP000541444"/>
    </source>
</evidence>
<evidence type="ECO:0000256" key="2">
    <source>
        <dbReference type="ARBA" id="ARBA00012483"/>
    </source>
</evidence>
<evidence type="ECO:0000256" key="8">
    <source>
        <dbReference type="PROSITE-ProRule" id="PRU00175"/>
    </source>
</evidence>
<gene>
    <name evidence="11" type="ORF">GIB67_038303</name>
</gene>
<feature type="region of interest" description="Disordered" evidence="9">
    <location>
        <begin position="95"/>
        <end position="128"/>
    </location>
</feature>
<dbReference type="FunFam" id="3.30.40.10:FF:000521">
    <property type="entry name" value="RING/U-box superfamily protein"/>
    <property type="match status" value="1"/>
</dbReference>
<dbReference type="PANTHER" id="PTHR46463">
    <property type="entry name" value="ZINC FINGER, RING/FYVE/PHD-TYPE"/>
    <property type="match status" value="1"/>
</dbReference>
<keyword evidence="3" id="KW-0808">Transferase</keyword>
<dbReference type="InterPro" id="IPR001841">
    <property type="entry name" value="Znf_RING"/>
</dbReference>
<dbReference type="EC" id="2.3.2.27" evidence="2"/>
<evidence type="ECO:0000256" key="6">
    <source>
        <dbReference type="ARBA" id="ARBA00022786"/>
    </source>
</evidence>
<dbReference type="Proteomes" id="UP000541444">
    <property type="component" value="Unassembled WGS sequence"/>
</dbReference>
<reference evidence="11 12" key="1">
    <citation type="journal article" date="2020" name="IScience">
        <title>Genome Sequencing of the Endangered Kingdonia uniflora (Circaeasteraceae, Ranunculales) Reveals Potential Mechanisms of Evolutionary Specialization.</title>
        <authorList>
            <person name="Sun Y."/>
            <person name="Deng T."/>
            <person name="Zhang A."/>
            <person name="Moore M.J."/>
            <person name="Landis J.B."/>
            <person name="Lin N."/>
            <person name="Zhang H."/>
            <person name="Zhang X."/>
            <person name="Huang J."/>
            <person name="Zhang X."/>
            <person name="Sun H."/>
            <person name="Wang H."/>
        </authorList>
    </citation>
    <scope>NUCLEOTIDE SEQUENCE [LARGE SCALE GENOMIC DNA]</scope>
    <source>
        <strain evidence="11">TB1705</strain>
        <tissue evidence="11">Leaf</tissue>
    </source>
</reference>
<dbReference type="CDD" id="cd23116">
    <property type="entry name" value="RING-H2_AIRP1-like"/>
    <property type="match status" value="1"/>
</dbReference>
<name>A0A7J7KUL8_9MAGN</name>
<dbReference type="AlphaFoldDB" id="A0A7J7KUL8"/>
<dbReference type="OrthoDB" id="8062037at2759"/>
<evidence type="ECO:0000256" key="9">
    <source>
        <dbReference type="SAM" id="MobiDB-lite"/>
    </source>
</evidence>
<comment type="catalytic activity">
    <reaction evidence="1">
        <text>S-ubiquitinyl-[E2 ubiquitin-conjugating enzyme]-L-cysteine + [acceptor protein]-L-lysine = [E2 ubiquitin-conjugating enzyme]-L-cysteine + N(6)-ubiquitinyl-[acceptor protein]-L-lysine.</text>
        <dbReference type="EC" id="2.3.2.27"/>
    </reaction>
</comment>
<keyword evidence="12" id="KW-1185">Reference proteome</keyword>
<feature type="region of interest" description="Disordered" evidence="9">
    <location>
        <begin position="32"/>
        <end position="54"/>
    </location>
</feature>
<dbReference type="PROSITE" id="PS50089">
    <property type="entry name" value="ZF_RING_2"/>
    <property type="match status" value="1"/>
</dbReference>
<dbReference type="Gene3D" id="3.30.40.10">
    <property type="entry name" value="Zinc/RING finger domain, C3HC4 (zinc finger)"/>
    <property type="match status" value="1"/>
</dbReference>
<keyword evidence="6" id="KW-0833">Ubl conjugation pathway</keyword>
<protein>
    <recommendedName>
        <fullName evidence="2">RING-type E3 ubiquitin transferase</fullName>
        <ecNumber evidence="2">2.3.2.27</ecNumber>
    </recommendedName>
</protein>
<feature type="compositionally biased region" description="Polar residues" evidence="9">
    <location>
        <begin position="34"/>
        <end position="54"/>
    </location>
</feature>
<keyword evidence="4" id="KW-0479">Metal-binding</keyword>
<evidence type="ECO:0000256" key="5">
    <source>
        <dbReference type="ARBA" id="ARBA00022771"/>
    </source>
</evidence>
<keyword evidence="5 8" id="KW-0863">Zinc-finger</keyword>
<keyword evidence="7" id="KW-0862">Zinc</keyword>
<dbReference type="SUPFAM" id="SSF57850">
    <property type="entry name" value="RING/U-box"/>
    <property type="match status" value="1"/>
</dbReference>
<dbReference type="GO" id="GO:0008270">
    <property type="term" value="F:zinc ion binding"/>
    <property type="evidence" value="ECO:0007669"/>
    <property type="project" value="UniProtKB-KW"/>
</dbReference>
<dbReference type="SMART" id="SM00184">
    <property type="entry name" value="RING"/>
    <property type="match status" value="1"/>
</dbReference>
<feature type="domain" description="RING-type" evidence="10">
    <location>
        <begin position="162"/>
        <end position="202"/>
    </location>
</feature>
<organism evidence="11 12">
    <name type="scientific">Kingdonia uniflora</name>
    <dbReference type="NCBI Taxonomy" id="39325"/>
    <lineage>
        <taxon>Eukaryota</taxon>
        <taxon>Viridiplantae</taxon>
        <taxon>Streptophyta</taxon>
        <taxon>Embryophyta</taxon>
        <taxon>Tracheophyta</taxon>
        <taxon>Spermatophyta</taxon>
        <taxon>Magnoliopsida</taxon>
        <taxon>Ranunculales</taxon>
        <taxon>Circaeasteraceae</taxon>
        <taxon>Kingdonia</taxon>
    </lineage>
</organism>
<dbReference type="Pfam" id="PF13639">
    <property type="entry name" value="zf-RING_2"/>
    <property type="match status" value="1"/>
</dbReference>
<sequence>MLSSCPLLETDVFMTLCTVQYNLVSHRLEGRTVASPTQDTTSMSSTEMGSALPDNSLTETYLSVPRTVPYNADQRFSRLQRVGLVFRREKSMGNFQDESQPLRRSSSSSGVEPLGAGKKRIGVDSEEECKTVRSDSSEKSFSEKVTHGLAYMIPSSEDEDVCPTCLEEYTLENPKIVTRCSHYFHLGCIYEWMERSETCPICGKEMEFCESP</sequence>
<evidence type="ECO:0000256" key="3">
    <source>
        <dbReference type="ARBA" id="ARBA00022679"/>
    </source>
</evidence>
<comment type="caution">
    <text evidence="11">The sequence shown here is derived from an EMBL/GenBank/DDBJ whole genome shotgun (WGS) entry which is preliminary data.</text>
</comment>
<dbReference type="GO" id="GO:0061630">
    <property type="term" value="F:ubiquitin protein ligase activity"/>
    <property type="evidence" value="ECO:0007669"/>
    <property type="project" value="UniProtKB-EC"/>
</dbReference>
<accession>A0A7J7KUL8</accession>
<evidence type="ECO:0000256" key="4">
    <source>
        <dbReference type="ARBA" id="ARBA00022723"/>
    </source>
</evidence>
<dbReference type="EMBL" id="JACGCM010002893">
    <property type="protein sequence ID" value="KAF6134012.1"/>
    <property type="molecule type" value="Genomic_DNA"/>
</dbReference>
<proteinExistence type="predicted"/>
<evidence type="ECO:0000256" key="7">
    <source>
        <dbReference type="ARBA" id="ARBA00022833"/>
    </source>
</evidence>
<evidence type="ECO:0000256" key="1">
    <source>
        <dbReference type="ARBA" id="ARBA00000900"/>
    </source>
</evidence>
<dbReference type="InterPro" id="IPR013083">
    <property type="entry name" value="Znf_RING/FYVE/PHD"/>
</dbReference>
<evidence type="ECO:0000259" key="10">
    <source>
        <dbReference type="PROSITE" id="PS50089"/>
    </source>
</evidence>
<dbReference type="PANTHER" id="PTHR46463:SF10">
    <property type="entry name" value="OS01G0926200 PROTEIN"/>
    <property type="match status" value="1"/>
</dbReference>
<evidence type="ECO:0000313" key="11">
    <source>
        <dbReference type="EMBL" id="KAF6134012.1"/>
    </source>
</evidence>